<gene>
    <name evidence="2" type="ORF">FAES_4967</name>
</gene>
<evidence type="ECO:0000313" key="2">
    <source>
        <dbReference type="EMBL" id="CCH02966.1"/>
    </source>
</evidence>
<proteinExistence type="predicted"/>
<organism evidence="2 3">
    <name type="scientific">Fibrella aestuarina BUZ 2</name>
    <dbReference type="NCBI Taxonomy" id="1166018"/>
    <lineage>
        <taxon>Bacteria</taxon>
        <taxon>Pseudomonadati</taxon>
        <taxon>Bacteroidota</taxon>
        <taxon>Cytophagia</taxon>
        <taxon>Cytophagales</taxon>
        <taxon>Spirosomataceae</taxon>
        <taxon>Fibrella</taxon>
    </lineage>
</organism>
<keyword evidence="3" id="KW-1185">Reference proteome</keyword>
<dbReference type="HOGENOM" id="CLU_060059_0_0_10"/>
<dbReference type="EMBL" id="HE796683">
    <property type="protein sequence ID" value="CCH02966.1"/>
    <property type="molecule type" value="Genomic_DNA"/>
</dbReference>
<accession>I0KFR3</accession>
<name>I0KFR3_9BACT</name>
<evidence type="ECO:0000313" key="3">
    <source>
        <dbReference type="Proteomes" id="UP000011058"/>
    </source>
</evidence>
<feature type="transmembrane region" description="Helical" evidence="1">
    <location>
        <begin position="312"/>
        <end position="335"/>
    </location>
</feature>
<feature type="transmembrane region" description="Helical" evidence="1">
    <location>
        <begin position="180"/>
        <end position="201"/>
    </location>
</feature>
<dbReference type="PATRIC" id="fig|1166018.3.peg.1939"/>
<keyword evidence="1" id="KW-0812">Transmembrane</keyword>
<dbReference type="AlphaFoldDB" id="I0KFR3"/>
<feature type="transmembrane region" description="Helical" evidence="1">
    <location>
        <begin position="109"/>
        <end position="129"/>
    </location>
</feature>
<feature type="transmembrane region" description="Helical" evidence="1">
    <location>
        <begin position="35"/>
        <end position="53"/>
    </location>
</feature>
<reference evidence="2 3" key="1">
    <citation type="journal article" date="2012" name="J. Bacteriol.">
        <title>Genome Sequence of Fibrella aestuarina BUZ 2T, a Filamentous Marine Bacterium.</title>
        <authorList>
            <person name="Filippini M."/>
            <person name="Qi W."/>
            <person name="Blom J."/>
            <person name="Goesmann A."/>
            <person name="Smits T.H."/>
            <person name="Bagheri H.C."/>
        </authorList>
    </citation>
    <scope>NUCLEOTIDE SEQUENCE [LARGE SCALE GENOMIC DNA]</scope>
    <source>
        <strain evidence="3">BUZ 2T</strain>
    </source>
</reference>
<feature type="transmembrane region" description="Helical" evidence="1">
    <location>
        <begin position="341"/>
        <end position="358"/>
    </location>
</feature>
<keyword evidence="1" id="KW-1133">Transmembrane helix</keyword>
<evidence type="ECO:0008006" key="4">
    <source>
        <dbReference type="Google" id="ProtNLM"/>
    </source>
</evidence>
<dbReference type="KEGG" id="fae:FAES_4967"/>
<feature type="transmembrane region" description="Helical" evidence="1">
    <location>
        <begin position="141"/>
        <end position="174"/>
    </location>
</feature>
<feature type="transmembrane region" description="Helical" evidence="1">
    <location>
        <begin position="12"/>
        <end position="29"/>
    </location>
</feature>
<keyword evidence="1" id="KW-0472">Membrane</keyword>
<protein>
    <recommendedName>
        <fullName evidence="4">Oligosaccharide repeat unit polymerase</fullName>
    </recommendedName>
</protein>
<sequence>MNTKILFNPFYLYAISFGLSLFIYSWQWSDLYPPLSTNVTTFLCLTFIVSTYLGIKVAKKIEFKPVKKSRKNLLICLLIILSYSVEFLYNRGIPLLLLFKGVDISYMEFGIPTFHVFLHTFTSFYTIYLYHQYRSNKEFKLLLLTLLLLIPNILIINRGALIMTMTACLLIYLLSIRKVIVKTLLLLVTSAALFFFGFGYLGNQRSFNGDPVAFLSLTEASPSFVDSNIPKEYYWFYIYASSPFANFQNSTLTSKNHRYDILSFISWELLPDFLSKRIVPIEEDYDGKNRLDYSINPILTVGSIYFEPFIRLGWLGPIIVFCFYCMLLFLYAYFFDIRSDYFLTGISILCVISIFNIFENMINFSGLSLQLLYPILFTFIKKNFRLFIPSVNIIVPSTKFRILWRK</sequence>
<dbReference type="eggNOG" id="ENOG5032CZI">
    <property type="taxonomic scope" value="Bacteria"/>
</dbReference>
<feature type="transmembrane region" description="Helical" evidence="1">
    <location>
        <begin position="73"/>
        <end position="89"/>
    </location>
</feature>
<evidence type="ECO:0000256" key="1">
    <source>
        <dbReference type="SAM" id="Phobius"/>
    </source>
</evidence>
<dbReference type="Proteomes" id="UP000011058">
    <property type="component" value="Chromosome"/>
</dbReference>